<gene>
    <name evidence="1" type="ORF">PPSIR1_04953</name>
</gene>
<comment type="caution">
    <text evidence="1">The sequence shown here is derived from an EMBL/GenBank/DDBJ whole genome shotgun (WGS) entry which is preliminary data.</text>
</comment>
<accession>A6FWW3</accession>
<dbReference type="STRING" id="391625.PPSIR1_04953"/>
<evidence type="ECO:0000313" key="2">
    <source>
        <dbReference type="Proteomes" id="UP000005801"/>
    </source>
</evidence>
<name>A6FWW3_9BACT</name>
<dbReference type="EMBL" id="ABCS01000001">
    <property type="protein sequence ID" value="EDM81787.1"/>
    <property type="molecule type" value="Genomic_DNA"/>
</dbReference>
<sequence length="137" mass="16024">MQFDACAHARREISRWYDVFYGWSRGLVEPDDRVIRQIWEALTPDFRVVLTDGRMLDRDEYWTRLSGLYGDRAGSPKSEVVNLVLRPLSRRDVLATFDLIKPGVSQKKFDTAILRSVPGQRYGMMWAYVHESAHEQM</sequence>
<proteinExistence type="predicted"/>
<dbReference type="InterPro" id="IPR032710">
    <property type="entry name" value="NTF2-like_dom_sf"/>
</dbReference>
<dbReference type="AlphaFoldDB" id="A6FWW3"/>
<reference evidence="1 2" key="1">
    <citation type="submission" date="2007-06" db="EMBL/GenBank/DDBJ databases">
        <authorList>
            <person name="Shimkets L."/>
            <person name="Ferriera S."/>
            <person name="Johnson J."/>
            <person name="Kravitz S."/>
            <person name="Beeson K."/>
            <person name="Sutton G."/>
            <person name="Rogers Y.-H."/>
            <person name="Friedman R."/>
            <person name="Frazier M."/>
            <person name="Venter J.C."/>
        </authorList>
    </citation>
    <scope>NUCLEOTIDE SEQUENCE [LARGE SCALE GENOMIC DNA]</scope>
    <source>
        <strain evidence="1 2">SIR-1</strain>
    </source>
</reference>
<dbReference type="Gene3D" id="3.10.450.50">
    <property type="match status" value="1"/>
</dbReference>
<keyword evidence="2" id="KW-1185">Reference proteome</keyword>
<organism evidence="1 2">
    <name type="scientific">Plesiocystis pacifica SIR-1</name>
    <dbReference type="NCBI Taxonomy" id="391625"/>
    <lineage>
        <taxon>Bacteria</taxon>
        <taxon>Pseudomonadati</taxon>
        <taxon>Myxococcota</taxon>
        <taxon>Polyangia</taxon>
        <taxon>Nannocystales</taxon>
        <taxon>Nannocystaceae</taxon>
        <taxon>Plesiocystis</taxon>
    </lineage>
</organism>
<dbReference type="Proteomes" id="UP000005801">
    <property type="component" value="Unassembled WGS sequence"/>
</dbReference>
<evidence type="ECO:0000313" key="1">
    <source>
        <dbReference type="EMBL" id="EDM81787.1"/>
    </source>
</evidence>
<dbReference type="SUPFAM" id="SSF54427">
    <property type="entry name" value="NTF2-like"/>
    <property type="match status" value="1"/>
</dbReference>
<protein>
    <submittedName>
        <fullName evidence="1">Uncharacterized protein</fullName>
    </submittedName>
</protein>